<feature type="transmembrane region" description="Helical" evidence="7">
    <location>
        <begin position="201"/>
        <end position="224"/>
    </location>
</feature>
<evidence type="ECO:0000256" key="7">
    <source>
        <dbReference type="SAM" id="Phobius"/>
    </source>
</evidence>
<dbReference type="EMBL" id="PXOG01000344">
    <property type="protein sequence ID" value="RGP60298.1"/>
    <property type="molecule type" value="Genomic_DNA"/>
</dbReference>
<comment type="subcellular location">
    <subcellularLocation>
        <location evidence="1">Membrane</location>
        <topology evidence="1">Multi-pass membrane protein</topology>
    </subcellularLocation>
</comment>
<dbReference type="PANTHER" id="PTHR31123:SF4">
    <property type="entry name" value="PROTEIN ALCS"/>
    <property type="match status" value="1"/>
</dbReference>
<evidence type="ECO:0000256" key="6">
    <source>
        <dbReference type="SAM" id="MobiDB-lite"/>
    </source>
</evidence>
<evidence type="ECO:0000256" key="2">
    <source>
        <dbReference type="ARBA" id="ARBA00005587"/>
    </source>
</evidence>
<dbReference type="InterPro" id="IPR051633">
    <property type="entry name" value="AceTr"/>
</dbReference>
<comment type="similarity">
    <text evidence="2">Belongs to the acetate uptake transporter (AceTr) (TC 2.A.96) family.</text>
</comment>
<feature type="transmembrane region" description="Helical" evidence="7">
    <location>
        <begin position="244"/>
        <end position="265"/>
    </location>
</feature>
<organism evidence="8 9">
    <name type="scientific">Fusarium longipes</name>
    <dbReference type="NCBI Taxonomy" id="694270"/>
    <lineage>
        <taxon>Eukaryota</taxon>
        <taxon>Fungi</taxon>
        <taxon>Dikarya</taxon>
        <taxon>Ascomycota</taxon>
        <taxon>Pezizomycotina</taxon>
        <taxon>Sordariomycetes</taxon>
        <taxon>Hypocreomycetidae</taxon>
        <taxon>Hypocreales</taxon>
        <taxon>Nectriaceae</taxon>
        <taxon>Fusarium</taxon>
    </lineage>
</organism>
<feature type="transmembrane region" description="Helical" evidence="7">
    <location>
        <begin position="104"/>
        <end position="124"/>
    </location>
</feature>
<protein>
    <submittedName>
        <fullName evidence="8">Tpa inf: gpr1 fun34-class plasma membrane</fullName>
    </submittedName>
</protein>
<keyword evidence="5 7" id="KW-0472">Membrane</keyword>
<dbReference type="PANTHER" id="PTHR31123">
    <property type="entry name" value="ACCUMULATION OF DYADS PROTEIN 2-RELATED"/>
    <property type="match status" value="1"/>
</dbReference>
<reference evidence="8 9" key="1">
    <citation type="journal article" date="2018" name="PLoS Pathog.">
        <title>Evolution of structural diversity of trichothecenes, a family of toxins produced by plant pathogenic and entomopathogenic fungi.</title>
        <authorList>
            <person name="Proctor R.H."/>
            <person name="McCormick S.P."/>
            <person name="Kim H.S."/>
            <person name="Cardoza R.E."/>
            <person name="Stanley A.M."/>
            <person name="Lindo L."/>
            <person name="Kelly A."/>
            <person name="Brown D.W."/>
            <person name="Lee T."/>
            <person name="Vaughan M.M."/>
            <person name="Alexander N.J."/>
            <person name="Busman M."/>
            <person name="Gutierrez S."/>
        </authorList>
    </citation>
    <scope>NUCLEOTIDE SEQUENCE [LARGE SCALE GENOMIC DNA]</scope>
    <source>
        <strain evidence="8 9">NRRL 20695</strain>
    </source>
</reference>
<evidence type="ECO:0000256" key="5">
    <source>
        <dbReference type="ARBA" id="ARBA00023136"/>
    </source>
</evidence>
<proteinExistence type="inferred from homology"/>
<evidence type="ECO:0000256" key="3">
    <source>
        <dbReference type="ARBA" id="ARBA00022692"/>
    </source>
</evidence>
<feature type="transmembrane region" description="Helical" evidence="7">
    <location>
        <begin position="174"/>
        <end position="194"/>
    </location>
</feature>
<keyword evidence="9" id="KW-1185">Reference proteome</keyword>
<dbReference type="AlphaFoldDB" id="A0A395RJI8"/>
<evidence type="ECO:0000313" key="8">
    <source>
        <dbReference type="EMBL" id="RGP60298.1"/>
    </source>
</evidence>
<feature type="transmembrane region" description="Helical" evidence="7">
    <location>
        <begin position="131"/>
        <end position="154"/>
    </location>
</feature>
<evidence type="ECO:0000313" key="9">
    <source>
        <dbReference type="Proteomes" id="UP000266234"/>
    </source>
</evidence>
<keyword evidence="4 7" id="KW-1133">Transmembrane helix</keyword>
<evidence type="ECO:0000256" key="1">
    <source>
        <dbReference type="ARBA" id="ARBA00004141"/>
    </source>
</evidence>
<feature type="compositionally biased region" description="Basic and acidic residues" evidence="6">
    <location>
        <begin position="1"/>
        <end position="17"/>
    </location>
</feature>
<dbReference type="Pfam" id="PF01184">
    <property type="entry name" value="Gpr1_Fun34_YaaH"/>
    <property type="match status" value="1"/>
</dbReference>
<accession>A0A395RJI8</accession>
<dbReference type="InterPro" id="IPR000791">
    <property type="entry name" value="Gpr1/Fun34/SatP-like"/>
</dbReference>
<gene>
    <name evidence="8" type="ORF">FLONG3_10927</name>
</gene>
<evidence type="ECO:0000256" key="4">
    <source>
        <dbReference type="ARBA" id="ARBA00022989"/>
    </source>
</evidence>
<comment type="caution">
    <text evidence="8">The sequence shown here is derived from an EMBL/GenBank/DDBJ whole genome shotgun (WGS) entry which is preliminary data.</text>
</comment>
<feature type="region of interest" description="Disordered" evidence="6">
    <location>
        <begin position="1"/>
        <end position="23"/>
    </location>
</feature>
<sequence length="293" mass="31610">MAATTEHSEQMSEKHDGLNGSFDPEAQRLETLSKFRTAQSVQMSPELFEKLYLSPMTKVKGELRQTFANPTPIALVGFLLAFTPLSCDLMGWRGAGGSGAASNAVYMFMGGLLMIIGGVLEWVLGNSFPACVFCTFGGFWFSYGGTLIPAFATYASYAPADAQSSSEGLATQGFNASLGFWLLFMGVLSFIFFLCALRTNVVFVMIFFSLTFCFLLITAGFWALAEDFTGNAALATKLLKAGGAFGFVTCMSGWYILIAVLFAIVDFPIQIPVGDLSTVIKGHSEKRKARSAV</sequence>
<name>A0A395RJI8_9HYPO</name>
<dbReference type="STRING" id="694270.A0A395RJI8"/>
<dbReference type="GO" id="GO:0015123">
    <property type="term" value="F:acetate transmembrane transporter activity"/>
    <property type="evidence" value="ECO:0007669"/>
    <property type="project" value="TreeGrafter"/>
</dbReference>
<dbReference type="Proteomes" id="UP000266234">
    <property type="component" value="Unassembled WGS sequence"/>
</dbReference>
<dbReference type="OrthoDB" id="3648309at2759"/>
<dbReference type="GO" id="GO:0005886">
    <property type="term" value="C:plasma membrane"/>
    <property type="evidence" value="ECO:0007669"/>
    <property type="project" value="TreeGrafter"/>
</dbReference>
<keyword evidence="3 7" id="KW-0812">Transmembrane</keyword>